<dbReference type="Proteomes" id="UP000215155">
    <property type="component" value="Unassembled WGS sequence"/>
</dbReference>
<feature type="coiled-coil region" evidence="1">
    <location>
        <begin position="213"/>
        <end position="268"/>
    </location>
</feature>
<name>A0AA91YWQ6_9BACT</name>
<proteinExistence type="predicted"/>
<evidence type="ECO:0000256" key="2">
    <source>
        <dbReference type="SAM" id="MobiDB-lite"/>
    </source>
</evidence>
<keyword evidence="1" id="KW-0175">Coiled coil</keyword>
<protein>
    <submittedName>
        <fullName evidence="4">Uncharacterized protein</fullName>
    </submittedName>
</protein>
<organism evidence="4 5">
    <name type="scientific">Segatella copri</name>
    <dbReference type="NCBI Taxonomy" id="165179"/>
    <lineage>
        <taxon>Bacteria</taxon>
        <taxon>Pseudomonadati</taxon>
        <taxon>Bacteroidota</taxon>
        <taxon>Bacteroidia</taxon>
        <taxon>Bacteroidales</taxon>
        <taxon>Prevotellaceae</taxon>
        <taxon>Segatella</taxon>
    </lineage>
</organism>
<feature type="region of interest" description="Disordered" evidence="2">
    <location>
        <begin position="387"/>
        <end position="410"/>
    </location>
</feature>
<reference evidence="4 5" key="1">
    <citation type="submission" date="2017-07" db="EMBL/GenBank/DDBJ databases">
        <title>Draft genome sequence of Prevotella copri isolated from the gut of healthy adult Indian.</title>
        <authorList>
            <person name="Das B."/>
            <person name="Bag S."/>
            <person name="Ghosh T.S."/>
        </authorList>
    </citation>
    <scope>NUCLEOTIDE SEQUENCE [LARGE SCALE GENOMIC DNA]</scope>
    <source>
        <strain evidence="4 5">Indica</strain>
    </source>
</reference>
<keyword evidence="3" id="KW-0472">Membrane</keyword>
<evidence type="ECO:0000256" key="1">
    <source>
        <dbReference type="SAM" id="Coils"/>
    </source>
</evidence>
<evidence type="ECO:0000313" key="4">
    <source>
        <dbReference type="EMBL" id="OXL43634.1"/>
    </source>
</evidence>
<gene>
    <name evidence="4" type="ORF">CFT61_10235</name>
</gene>
<accession>A0AA91YWQ6</accession>
<keyword evidence="3" id="KW-0812">Transmembrane</keyword>
<sequence length="410" mass="46761">MDVEFFIHGVPKGESFWGKSEEKNFLGQFYDGKTDVEKMYIYSRSLNGANFVYYTYLVSNTIDVNGRSGGYFGMTLRMDAYCLDYIAMYQILSLVYRNHIVGSILQIVKDRVQYKIGDFGNFSDVLKDIQNKVFGLIQTSFGSTSFLQIPKVMSEGGKSTVALNLYDYSQEDVMKCVSSYSRIALSPYYASKKVAELKNGYDKQMDIVQKQCNQQILQEREIASEDKKSLSRKLQEMTSSMSALQSEMKEKDDKINSLLNQIRQMEATIRQQGKLRKIEVVVTEIKNPLATLVKLLGEIVPLSKDENTNVQPPVVSTKKKKEKFSFFSFFRKALTPVLLLVLLGMVCVLGYQIKTKISGVVDQVDCLHKQNKRVESNQRSIFKMMRSVSKTDSQVQDSKKTNNQTGNTRK</sequence>
<comment type="caution">
    <text evidence="4">The sequence shown here is derived from an EMBL/GenBank/DDBJ whole genome shotgun (WGS) entry which is preliminary data.</text>
</comment>
<dbReference type="RefSeq" id="WP_089544328.1">
    <property type="nucleotide sequence ID" value="NZ_NMPZ01000015.1"/>
</dbReference>
<evidence type="ECO:0000313" key="5">
    <source>
        <dbReference type="Proteomes" id="UP000215155"/>
    </source>
</evidence>
<keyword evidence="3" id="KW-1133">Transmembrane helix</keyword>
<dbReference type="EMBL" id="NMPZ01000015">
    <property type="protein sequence ID" value="OXL43634.1"/>
    <property type="molecule type" value="Genomic_DNA"/>
</dbReference>
<feature type="transmembrane region" description="Helical" evidence="3">
    <location>
        <begin position="333"/>
        <end position="351"/>
    </location>
</feature>
<evidence type="ECO:0000256" key="3">
    <source>
        <dbReference type="SAM" id="Phobius"/>
    </source>
</evidence>
<feature type="compositionally biased region" description="Polar residues" evidence="2">
    <location>
        <begin position="388"/>
        <end position="410"/>
    </location>
</feature>
<dbReference type="AlphaFoldDB" id="A0AA91YWQ6"/>